<dbReference type="Proteomes" id="UP000465846">
    <property type="component" value="Chromosome"/>
</dbReference>
<dbReference type="AlphaFoldDB" id="A0A6C0UGE8"/>
<keyword evidence="1" id="KW-1133">Transmembrane helix</keyword>
<proteinExistence type="predicted"/>
<reference evidence="2 3" key="1">
    <citation type="submission" date="2020-02" db="EMBL/GenBank/DDBJ databases">
        <title>Whole genome sequence of Halogeometricum borinquense strain wsp4.</title>
        <authorList>
            <person name="Verma D.K."/>
            <person name="Gopal K."/>
            <person name="Prasad E.S."/>
        </authorList>
    </citation>
    <scope>NUCLEOTIDE SEQUENCE [LARGE SCALE GENOMIC DNA]</scope>
    <source>
        <strain evidence="3">wsp4</strain>
    </source>
</reference>
<keyword evidence="1" id="KW-0472">Membrane</keyword>
<protein>
    <submittedName>
        <fullName evidence="2">Uncharacterized protein</fullName>
    </submittedName>
</protein>
<sequence>MTLLHGGFNVWGQFIAVHPAETGGPLARAVMVAAVALVAGVLLIVYGPRTLRESPSSSVVNK</sequence>
<evidence type="ECO:0000256" key="1">
    <source>
        <dbReference type="SAM" id="Phobius"/>
    </source>
</evidence>
<dbReference type="RefSeq" id="WP_163486213.1">
    <property type="nucleotide sequence ID" value="NZ_CP048739.1"/>
</dbReference>
<keyword evidence="1" id="KW-0812">Transmembrane</keyword>
<evidence type="ECO:0000313" key="2">
    <source>
        <dbReference type="EMBL" id="QIB74277.1"/>
    </source>
</evidence>
<dbReference type="GeneID" id="44079388"/>
<accession>A0A6C0UGE8</accession>
<organism evidence="2 3">
    <name type="scientific">Halogeometricum borinquense</name>
    <dbReference type="NCBI Taxonomy" id="60847"/>
    <lineage>
        <taxon>Archaea</taxon>
        <taxon>Methanobacteriati</taxon>
        <taxon>Methanobacteriota</taxon>
        <taxon>Stenosarchaea group</taxon>
        <taxon>Halobacteria</taxon>
        <taxon>Halobacteriales</taxon>
        <taxon>Haloferacaceae</taxon>
        <taxon>Halogeometricum</taxon>
    </lineage>
</organism>
<feature type="transmembrane region" description="Helical" evidence="1">
    <location>
        <begin position="26"/>
        <end position="46"/>
    </location>
</feature>
<gene>
    <name evidence="2" type="ORF">G3I44_08265</name>
</gene>
<dbReference type="EMBL" id="CP048739">
    <property type="protein sequence ID" value="QIB74277.1"/>
    <property type="molecule type" value="Genomic_DNA"/>
</dbReference>
<evidence type="ECO:0000313" key="3">
    <source>
        <dbReference type="Proteomes" id="UP000465846"/>
    </source>
</evidence>
<name>A0A6C0UGE8_9EURY</name>